<dbReference type="InterPro" id="IPR035979">
    <property type="entry name" value="RBD_domain_sf"/>
</dbReference>
<evidence type="ECO:0000256" key="3">
    <source>
        <dbReference type="SAM" id="MobiDB-lite"/>
    </source>
</evidence>
<gene>
    <name evidence="6" type="ORF">C1SCF055_LOCUS16472</name>
</gene>
<feature type="domain" description="RRM" evidence="4">
    <location>
        <begin position="164"/>
        <end position="252"/>
    </location>
</feature>
<evidence type="ECO:0000259" key="4">
    <source>
        <dbReference type="PROSITE" id="PS50102"/>
    </source>
</evidence>
<evidence type="ECO:0000313" key="8">
    <source>
        <dbReference type="EMBL" id="CAL4776705.1"/>
    </source>
</evidence>
<feature type="region of interest" description="Disordered" evidence="3">
    <location>
        <begin position="75"/>
        <end position="112"/>
    </location>
</feature>
<accession>A0A9P1CEW8</accession>
<organism evidence="6">
    <name type="scientific">Cladocopium goreaui</name>
    <dbReference type="NCBI Taxonomy" id="2562237"/>
    <lineage>
        <taxon>Eukaryota</taxon>
        <taxon>Sar</taxon>
        <taxon>Alveolata</taxon>
        <taxon>Dinophyceae</taxon>
        <taxon>Suessiales</taxon>
        <taxon>Symbiodiniaceae</taxon>
        <taxon>Cladocopium</taxon>
    </lineage>
</organism>
<dbReference type="EMBL" id="CAMXCT030001365">
    <property type="protein sequence ID" value="CAL4776705.1"/>
    <property type="molecule type" value="Genomic_DNA"/>
</dbReference>
<dbReference type="AlphaFoldDB" id="A0A9P1CEW8"/>
<feature type="domain" description="HTH La-type RNA-binding" evidence="5">
    <location>
        <begin position="623"/>
        <end position="712"/>
    </location>
</feature>
<dbReference type="Gene3D" id="1.10.10.10">
    <property type="entry name" value="Winged helix-like DNA-binding domain superfamily/Winged helix DNA-binding domain"/>
    <property type="match status" value="1"/>
</dbReference>
<dbReference type="PANTHER" id="PTHR22792:SF132">
    <property type="entry name" value="LA-RELATED PROTEIN 1"/>
    <property type="match status" value="1"/>
</dbReference>
<dbReference type="CDD" id="cd07323">
    <property type="entry name" value="LAM"/>
    <property type="match status" value="1"/>
</dbReference>
<dbReference type="Proteomes" id="UP001152797">
    <property type="component" value="Unassembled WGS sequence"/>
</dbReference>
<feature type="domain" description="RRM" evidence="4">
    <location>
        <begin position="359"/>
        <end position="451"/>
    </location>
</feature>
<sequence>MRAFCQGSGGKVSSTKQKWIPKGSEKQAGKKGKENEEGAAQAGPKYDRNQLLRTYGTCKDGGALLVLQEANSMDEAPKELRYRTEARPEDENTSRKGSKEQKVEGTEERRPSTQLLVQELVTEGAAASAPADPAMITYLQSMVSAVSAFGMPGMYGAMGYPGYTTVMLRNIPNRYTREMLINRLDKGYEGLYDFVYLPIDFSSRCNVGYAFINFRTPAGAQRFMQEFHGAKTKQCLPGFGSAKVAEVSFARVQGREQNMENLRDEKFIEKLLDRPDWQPLFLDDAGKEIPFSKAFAGVSGEKRRNSKKTATPPYIPPSTPTGFMKPPPYFPAPTSFPSVATPAPPSMLASLLPSASKETLLMLRGVPLKYTREQFLDLLKRKYGSDFDFVFLPEKPDAQSEGPCNRGFAFVNFKSVETAKKFSEDFANKQVVDCFPEAEGEKACEISPARMESLEKSIERCQLLAAEKKDEKDDCAWLPILIGDDGEVQKFPMIATADKKEKATDDANEASAGDKAEAEPKSKAKANRKGSKDGTPSGAPLGYPYPFGVGYPGYYGYQGYPAYPGYNPYQVYSQMAAAQSARAIQAAQLQARAKAAGRKGGQKGFHQNVLDPLAAAVNLKGDEQLSEDGRDRLRSQVEFYFSTNNLCKDLFLRQHMEPEGWTSLELISQFPMVRRFKVSLPTLIEVVSESTLFEIDKDAQKLRLANESERKKWAQAPVPLEYKVPA</sequence>
<dbReference type="OrthoDB" id="417481at2759"/>
<evidence type="ECO:0000313" key="7">
    <source>
        <dbReference type="EMBL" id="CAL1142768.1"/>
    </source>
</evidence>
<evidence type="ECO:0000259" key="5">
    <source>
        <dbReference type="PROSITE" id="PS50961"/>
    </source>
</evidence>
<dbReference type="SUPFAM" id="SSF54928">
    <property type="entry name" value="RNA-binding domain, RBD"/>
    <property type="match status" value="1"/>
</dbReference>
<dbReference type="InterPro" id="IPR036388">
    <property type="entry name" value="WH-like_DNA-bd_sf"/>
</dbReference>
<reference evidence="6" key="1">
    <citation type="submission" date="2022-10" db="EMBL/GenBank/DDBJ databases">
        <authorList>
            <person name="Chen Y."/>
            <person name="Dougan E. K."/>
            <person name="Chan C."/>
            <person name="Rhodes N."/>
            <person name="Thang M."/>
        </authorList>
    </citation>
    <scope>NUCLEOTIDE SEQUENCE</scope>
</reference>
<dbReference type="Pfam" id="PF04059">
    <property type="entry name" value="RRM_2"/>
    <property type="match status" value="2"/>
</dbReference>
<evidence type="ECO:0000256" key="1">
    <source>
        <dbReference type="ARBA" id="ARBA00022884"/>
    </source>
</evidence>
<dbReference type="InterPro" id="IPR000504">
    <property type="entry name" value="RRM_dom"/>
</dbReference>
<comment type="caution">
    <text evidence="6">The sequence shown here is derived from an EMBL/GenBank/DDBJ whole genome shotgun (WGS) entry which is preliminary data.</text>
</comment>
<evidence type="ECO:0000313" key="6">
    <source>
        <dbReference type="EMBL" id="CAI3989393.1"/>
    </source>
</evidence>
<dbReference type="InterPro" id="IPR007201">
    <property type="entry name" value="Mei2-like_Rrm_C"/>
</dbReference>
<dbReference type="InterPro" id="IPR045180">
    <property type="entry name" value="La_dom_prot"/>
</dbReference>
<reference evidence="7" key="2">
    <citation type="submission" date="2024-04" db="EMBL/GenBank/DDBJ databases">
        <authorList>
            <person name="Chen Y."/>
            <person name="Shah S."/>
            <person name="Dougan E. K."/>
            <person name="Thang M."/>
            <person name="Chan C."/>
        </authorList>
    </citation>
    <scope>NUCLEOTIDE SEQUENCE [LARGE SCALE GENOMIC DNA]</scope>
</reference>
<feature type="compositionally biased region" description="Basic and acidic residues" evidence="3">
    <location>
        <begin position="23"/>
        <end position="36"/>
    </location>
</feature>
<dbReference type="PROSITE" id="PS50961">
    <property type="entry name" value="HTH_LA"/>
    <property type="match status" value="1"/>
</dbReference>
<dbReference type="InterPro" id="IPR036390">
    <property type="entry name" value="WH_DNA-bd_sf"/>
</dbReference>
<keyword evidence="9" id="KW-1185">Reference proteome</keyword>
<dbReference type="Pfam" id="PF05383">
    <property type="entry name" value="La"/>
    <property type="match status" value="1"/>
</dbReference>
<feature type="compositionally biased region" description="Basic and acidic residues" evidence="3">
    <location>
        <begin position="75"/>
        <end position="111"/>
    </location>
</feature>
<dbReference type="Gene3D" id="3.30.70.330">
    <property type="match status" value="2"/>
</dbReference>
<dbReference type="CDD" id="cd12277">
    <property type="entry name" value="RRM3_MEI2_EAR1_like"/>
    <property type="match status" value="1"/>
</dbReference>
<evidence type="ECO:0000313" key="9">
    <source>
        <dbReference type="Proteomes" id="UP001152797"/>
    </source>
</evidence>
<dbReference type="InterPro" id="IPR006630">
    <property type="entry name" value="La_HTH"/>
</dbReference>
<dbReference type="GO" id="GO:0003723">
    <property type="term" value="F:RNA binding"/>
    <property type="evidence" value="ECO:0007669"/>
    <property type="project" value="UniProtKB-UniRule"/>
</dbReference>
<dbReference type="EMBL" id="CAMXCT010001365">
    <property type="protein sequence ID" value="CAI3989393.1"/>
    <property type="molecule type" value="Genomic_DNA"/>
</dbReference>
<dbReference type="PANTHER" id="PTHR22792">
    <property type="entry name" value="LUPUS LA PROTEIN-RELATED"/>
    <property type="match status" value="1"/>
</dbReference>
<evidence type="ECO:0000256" key="2">
    <source>
        <dbReference type="PROSITE-ProRule" id="PRU00332"/>
    </source>
</evidence>
<protein>
    <submittedName>
        <fullName evidence="8">Protein MEI2-like 4 (OML4) (MEI2-like protein 4)</fullName>
    </submittedName>
</protein>
<dbReference type="EMBL" id="CAMXCT020001365">
    <property type="protein sequence ID" value="CAL1142768.1"/>
    <property type="molecule type" value="Genomic_DNA"/>
</dbReference>
<dbReference type="SUPFAM" id="SSF46785">
    <property type="entry name" value="Winged helix' DNA-binding domain"/>
    <property type="match status" value="1"/>
</dbReference>
<dbReference type="PROSITE" id="PS50102">
    <property type="entry name" value="RRM"/>
    <property type="match status" value="2"/>
</dbReference>
<feature type="region of interest" description="Disordered" evidence="3">
    <location>
        <begin position="1"/>
        <end position="50"/>
    </location>
</feature>
<feature type="compositionally biased region" description="Basic and acidic residues" evidence="3">
    <location>
        <begin position="512"/>
        <end position="522"/>
    </location>
</feature>
<dbReference type="SMART" id="SM00715">
    <property type="entry name" value="LA"/>
    <property type="match status" value="1"/>
</dbReference>
<keyword evidence="1 2" id="KW-0694">RNA-binding</keyword>
<dbReference type="SMART" id="SM00360">
    <property type="entry name" value="RRM"/>
    <property type="match status" value="2"/>
</dbReference>
<feature type="region of interest" description="Disordered" evidence="3">
    <location>
        <begin position="496"/>
        <end position="539"/>
    </location>
</feature>
<name>A0A9P1CEW8_9DINO</name>
<proteinExistence type="predicted"/>
<dbReference type="GO" id="GO:0005737">
    <property type="term" value="C:cytoplasm"/>
    <property type="evidence" value="ECO:0007669"/>
    <property type="project" value="UniProtKB-ARBA"/>
</dbReference>
<dbReference type="InterPro" id="IPR012677">
    <property type="entry name" value="Nucleotide-bd_a/b_plait_sf"/>
</dbReference>